<dbReference type="SMART" id="SM00656">
    <property type="entry name" value="Amb_all"/>
    <property type="match status" value="1"/>
</dbReference>
<evidence type="ECO:0000256" key="1">
    <source>
        <dbReference type="ARBA" id="ARBA00010980"/>
    </source>
</evidence>
<keyword evidence="3" id="KW-0624">Polysaccharide degradation</keyword>
<organism evidence="8 9">
    <name type="scientific">Neocallimastix californiae</name>
    <dbReference type="NCBI Taxonomy" id="1754190"/>
    <lineage>
        <taxon>Eukaryota</taxon>
        <taxon>Fungi</taxon>
        <taxon>Fungi incertae sedis</taxon>
        <taxon>Chytridiomycota</taxon>
        <taxon>Chytridiomycota incertae sedis</taxon>
        <taxon>Neocallimastigomycetes</taxon>
        <taxon>Neocallimastigales</taxon>
        <taxon>Neocallimastigaceae</taxon>
        <taxon>Neocallimastix</taxon>
    </lineage>
</organism>
<dbReference type="SUPFAM" id="SSF50370">
    <property type="entry name" value="Ricin B-like lectins"/>
    <property type="match status" value="3"/>
</dbReference>
<dbReference type="InterPro" id="IPR035992">
    <property type="entry name" value="Ricin_B-like_lectins"/>
</dbReference>
<dbReference type="AlphaFoldDB" id="A0A1Y2AT85"/>
<dbReference type="Pfam" id="PF14200">
    <property type="entry name" value="RicinB_lectin_2"/>
    <property type="match status" value="4"/>
</dbReference>
<dbReference type="SMART" id="SM00458">
    <property type="entry name" value="RICIN"/>
    <property type="match status" value="2"/>
</dbReference>
<dbReference type="Gene3D" id="2.160.20.10">
    <property type="entry name" value="Single-stranded right-handed beta-helix, Pectin lyase-like"/>
    <property type="match status" value="1"/>
</dbReference>
<comment type="caution">
    <text evidence="8">The sequence shown here is derived from an EMBL/GenBank/DDBJ whole genome shotgun (WGS) entry which is preliminary data.</text>
</comment>
<dbReference type="Gene3D" id="2.80.10.50">
    <property type="match status" value="6"/>
</dbReference>
<feature type="signal peptide" evidence="5">
    <location>
        <begin position="1"/>
        <end position="24"/>
    </location>
</feature>
<sequence>MTIFLVVTFGSAFLSLIKIPVALAAASYPIQKFRLAIYNTNQNINASGNNLVAATQNGNAVEKWSVNYISSGIFEIVNSSSGRVLTANNSNVALEAGHHNSNQHWKIEGVQKDYDGYYLYYKITSHADSSKSLTYVNGRGFSLSTYSGNNYQKFKINLDGLEGFAANCKTNSGEKAGTIGGLLGETVFVSTANQLEAELKTTVPKTIVITADIDMRSKSHTRIRDNKTLVGSFSKHTIYDSMFRTNNEYGHAGDEPSDNIVFRNLDLQAKNVKDRILINIWSSRQIWIDHINFNSQLSYDRRGNGQDEVGKFIWINTPYESYMDKKDRNRSPDYITISYCKLSNRYWTVAYGTQNTETSRDRTTLLYNWWNQNVRRCPQLGNGSAHVYNNYYTAYGANSNGSATTGIIGGDGSNTVSQNNRFQGYSKGQAIVVSNNDPSRDDNSYLATDVNGTPSKFGYSPKTRSSWNPNQSNYGYELLDAYNSKGTDTKSFCTKYAGCFNNENSIKYITDSDFSNWITTRYESPFLSKINGSSGGSSSGGSSSGGNSSGGKSDSNNSKTALLNDGSTYMIKNARSNLYIDIDGAKAANGANAQQWGANGAGSQNTFKLISAGDGYYYIVSAVGDGGSFVLDVSGAKNTNGANILIYKFNGKDNQKFMFSKNANGTYRILTKISGGRSAIEIENGSTSSGANVQQWTLNGGSNQDWYLEPVVNPGCSMDTGLTYTFQNANSGMVMDIVSGRMEDNTNVQQWGNSGVSSQKWTLQSFGSGNYYFIRSASDRNYALRAEGSGNGANIDIRTFSNKDSSMLFRFSKNPDGTYYIITHASRDNAYVEVANASRSSGANVQQWTPTNHNTQQWKIITE</sequence>
<keyword evidence="9" id="KW-1185">Reference proteome</keyword>
<keyword evidence="5" id="KW-0732">Signal</keyword>
<dbReference type="STRING" id="1754190.A0A1Y2AT85"/>
<accession>A0A1Y2AT85</accession>
<feature type="compositionally biased region" description="Gly residues" evidence="4">
    <location>
        <begin position="533"/>
        <end position="549"/>
    </location>
</feature>
<evidence type="ECO:0000256" key="3">
    <source>
        <dbReference type="RuleBase" id="RU361173"/>
    </source>
</evidence>
<feature type="domain" description="Ricin B lectin" evidence="6">
    <location>
        <begin position="32"/>
        <end position="157"/>
    </location>
</feature>
<feature type="domain" description="Ricin B lectin" evidence="6">
    <location>
        <begin position="614"/>
        <end position="764"/>
    </location>
</feature>
<gene>
    <name evidence="8" type="ORF">LY90DRAFT_674771</name>
</gene>
<evidence type="ECO:0000256" key="4">
    <source>
        <dbReference type="SAM" id="MobiDB-lite"/>
    </source>
</evidence>
<dbReference type="GO" id="GO:0016829">
    <property type="term" value="F:lyase activity"/>
    <property type="evidence" value="ECO:0007669"/>
    <property type="project" value="UniProtKB-KW"/>
</dbReference>
<dbReference type="Proteomes" id="UP000193920">
    <property type="component" value="Unassembled WGS sequence"/>
</dbReference>
<dbReference type="SUPFAM" id="SSF51126">
    <property type="entry name" value="Pectin lyase-like"/>
    <property type="match status" value="1"/>
</dbReference>
<feature type="chain" id="PRO_5012440657" evidence="5">
    <location>
        <begin position="25"/>
        <end position="863"/>
    </location>
</feature>
<keyword evidence="3" id="KW-0964">Secreted</keyword>
<dbReference type="InterPro" id="IPR012334">
    <property type="entry name" value="Pectin_lyas_fold"/>
</dbReference>
<dbReference type="GO" id="GO:0005576">
    <property type="term" value="C:extracellular region"/>
    <property type="evidence" value="ECO:0007669"/>
    <property type="project" value="UniProtKB-SubCell"/>
</dbReference>
<dbReference type="Pfam" id="PF00544">
    <property type="entry name" value="Pectate_lyase_4"/>
    <property type="match status" value="1"/>
</dbReference>
<dbReference type="OrthoDB" id="2564904at2759"/>
<feature type="region of interest" description="Disordered" evidence="4">
    <location>
        <begin position="533"/>
        <end position="557"/>
    </location>
</feature>
<proteinExistence type="inferred from homology"/>
<evidence type="ECO:0000313" key="8">
    <source>
        <dbReference type="EMBL" id="ORY25798.1"/>
    </source>
</evidence>
<dbReference type="InterPro" id="IPR000772">
    <property type="entry name" value="Ricin_B_lectin"/>
</dbReference>
<keyword evidence="3" id="KW-0119">Carbohydrate metabolism</keyword>
<dbReference type="GO" id="GO:0000272">
    <property type="term" value="P:polysaccharide catabolic process"/>
    <property type="evidence" value="ECO:0007669"/>
    <property type="project" value="UniProtKB-KW"/>
</dbReference>
<evidence type="ECO:0000259" key="7">
    <source>
        <dbReference type="SMART" id="SM00656"/>
    </source>
</evidence>
<evidence type="ECO:0000313" key="9">
    <source>
        <dbReference type="Proteomes" id="UP000193920"/>
    </source>
</evidence>
<evidence type="ECO:0000256" key="2">
    <source>
        <dbReference type="ARBA" id="ARBA00023239"/>
    </source>
</evidence>
<protein>
    <submittedName>
        <fullName evidence="8">Pectin lyase-like protein</fullName>
    </submittedName>
</protein>
<evidence type="ECO:0000259" key="6">
    <source>
        <dbReference type="SMART" id="SM00458"/>
    </source>
</evidence>
<keyword evidence="2 3" id="KW-0456">Lyase</keyword>
<dbReference type="InterPro" id="IPR002022">
    <property type="entry name" value="Pec_lyase"/>
</dbReference>
<dbReference type="PROSITE" id="PS50231">
    <property type="entry name" value="RICIN_B_LECTIN"/>
    <property type="match status" value="3"/>
</dbReference>
<dbReference type="EMBL" id="MCOG01000208">
    <property type="protein sequence ID" value="ORY25798.1"/>
    <property type="molecule type" value="Genomic_DNA"/>
</dbReference>
<dbReference type="CDD" id="cd00161">
    <property type="entry name" value="beta-trefoil_Ricin-like"/>
    <property type="match status" value="4"/>
</dbReference>
<comment type="similarity">
    <text evidence="1 3">Belongs to the polysaccharide lyase 1 family.</text>
</comment>
<comment type="subcellular location">
    <subcellularLocation>
        <location evidence="3">Secreted</location>
    </subcellularLocation>
</comment>
<feature type="domain" description="Pectate lyase" evidence="7">
    <location>
        <begin position="190"/>
        <end position="428"/>
    </location>
</feature>
<evidence type="ECO:0000256" key="5">
    <source>
        <dbReference type="SAM" id="SignalP"/>
    </source>
</evidence>
<reference evidence="8 9" key="1">
    <citation type="submission" date="2016-08" db="EMBL/GenBank/DDBJ databases">
        <title>A Parts List for Fungal Cellulosomes Revealed by Comparative Genomics.</title>
        <authorList>
            <consortium name="DOE Joint Genome Institute"/>
            <person name="Haitjema C.H."/>
            <person name="Gilmore S.P."/>
            <person name="Henske J.K."/>
            <person name="Solomon K.V."/>
            <person name="De Groot R."/>
            <person name="Kuo A."/>
            <person name="Mondo S.J."/>
            <person name="Salamov A.A."/>
            <person name="Labutti K."/>
            <person name="Zhao Z."/>
            <person name="Chiniquy J."/>
            <person name="Barry K."/>
            <person name="Brewer H.M."/>
            <person name="Purvine S.O."/>
            <person name="Wright A.T."/>
            <person name="Boxma B."/>
            <person name="Van Alen T."/>
            <person name="Hackstein J.H."/>
            <person name="Baker S.E."/>
            <person name="Grigoriev I.V."/>
            <person name="O'Malley M.A."/>
        </authorList>
    </citation>
    <scope>NUCLEOTIDE SEQUENCE [LARGE SCALE GENOMIC DNA]</scope>
    <source>
        <strain evidence="8 9">G1</strain>
    </source>
</reference>
<name>A0A1Y2AT85_9FUNG</name>
<dbReference type="InterPro" id="IPR011050">
    <property type="entry name" value="Pectin_lyase_fold/virulence"/>
</dbReference>